<evidence type="ECO:0000313" key="2">
    <source>
        <dbReference type="Proteomes" id="UP000252419"/>
    </source>
</evidence>
<evidence type="ECO:0000313" key="1">
    <source>
        <dbReference type="EMBL" id="RCK04148.1"/>
    </source>
</evidence>
<reference evidence="1 2" key="1">
    <citation type="submission" date="2014-07" db="EMBL/GenBank/DDBJ databases">
        <title>Draft genome sequence of Thalassospira xianhensis P-4 (MCCC 1A02616).</title>
        <authorList>
            <person name="Lai Q."/>
            <person name="Shao Z."/>
        </authorList>
    </citation>
    <scope>NUCLEOTIDE SEQUENCE [LARGE SCALE GENOMIC DNA]</scope>
    <source>
        <strain evidence="1 2">MCCC 1A02616</strain>
    </source>
</reference>
<dbReference type="Proteomes" id="UP000252419">
    <property type="component" value="Unassembled WGS sequence"/>
</dbReference>
<organism evidence="1 2">
    <name type="scientific">Thalassospira xianhensis MCCC 1A02616</name>
    <dbReference type="NCBI Taxonomy" id="1177929"/>
    <lineage>
        <taxon>Bacteria</taxon>
        <taxon>Pseudomonadati</taxon>
        <taxon>Pseudomonadota</taxon>
        <taxon>Alphaproteobacteria</taxon>
        <taxon>Rhodospirillales</taxon>
        <taxon>Thalassospiraceae</taxon>
        <taxon>Thalassospira</taxon>
    </lineage>
</organism>
<comment type="caution">
    <text evidence="1">The sequence shown here is derived from an EMBL/GenBank/DDBJ whole genome shotgun (WGS) entry which is preliminary data.</text>
</comment>
<sequence>MKLSHAQREFLDEVHEETSSNAPQWLSEDWFDPQFHRRTLLGLQRLELLEIQQHSDRSWEFRLTERGKKAALELG</sequence>
<dbReference type="AlphaFoldDB" id="A0A367U7E7"/>
<protein>
    <submittedName>
        <fullName evidence="1">Uncharacterized protein</fullName>
    </submittedName>
</protein>
<dbReference type="EMBL" id="JPWA01000036">
    <property type="protein sequence ID" value="RCK04148.1"/>
    <property type="molecule type" value="Genomic_DNA"/>
</dbReference>
<name>A0A367U7E7_9PROT</name>
<gene>
    <name evidence="1" type="ORF">TH5_21470</name>
</gene>
<keyword evidence="2" id="KW-1185">Reference proteome</keyword>
<dbReference type="RefSeq" id="WP_114123520.1">
    <property type="nucleotide sequence ID" value="NZ_JPWA01000036.1"/>
</dbReference>
<accession>A0A367U7E7</accession>
<proteinExistence type="predicted"/>